<comment type="caution">
    <text evidence="8">The sequence shown here is derived from an EMBL/GenBank/DDBJ whole genome shotgun (WGS) entry which is preliminary data.</text>
</comment>
<name>A0A2V2YM36_9BACL</name>
<protein>
    <submittedName>
        <fullName evidence="8">Putative MATE family efflux protein</fullName>
    </submittedName>
</protein>
<gene>
    <name evidence="8" type="ORF">DFQ01_12721</name>
</gene>
<dbReference type="GO" id="GO:0015297">
    <property type="term" value="F:antiporter activity"/>
    <property type="evidence" value="ECO:0007669"/>
    <property type="project" value="InterPro"/>
</dbReference>
<dbReference type="InterPro" id="IPR048279">
    <property type="entry name" value="MdtK-like"/>
</dbReference>
<evidence type="ECO:0000256" key="5">
    <source>
        <dbReference type="ARBA" id="ARBA00022989"/>
    </source>
</evidence>
<feature type="transmembrane region" description="Helical" evidence="7">
    <location>
        <begin position="50"/>
        <end position="73"/>
    </location>
</feature>
<feature type="transmembrane region" description="Helical" evidence="7">
    <location>
        <begin position="323"/>
        <end position="343"/>
    </location>
</feature>
<evidence type="ECO:0000313" key="9">
    <source>
        <dbReference type="Proteomes" id="UP000246635"/>
    </source>
</evidence>
<dbReference type="NCBIfam" id="TIGR00797">
    <property type="entry name" value="matE"/>
    <property type="match status" value="1"/>
</dbReference>
<feature type="transmembrane region" description="Helical" evidence="7">
    <location>
        <begin position="94"/>
        <end position="121"/>
    </location>
</feature>
<reference evidence="8 9" key="1">
    <citation type="submission" date="2018-05" db="EMBL/GenBank/DDBJ databases">
        <title>Genomic Encyclopedia of Type Strains, Phase III (KMG-III): the genomes of soil and plant-associated and newly described type strains.</title>
        <authorList>
            <person name="Whitman W."/>
        </authorList>
    </citation>
    <scope>NUCLEOTIDE SEQUENCE [LARGE SCALE GENOMIC DNA]</scope>
    <source>
        <strain evidence="8 9">CECT 5696</strain>
    </source>
</reference>
<evidence type="ECO:0000256" key="3">
    <source>
        <dbReference type="ARBA" id="ARBA00022475"/>
    </source>
</evidence>
<dbReference type="EMBL" id="QGTQ01000027">
    <property type="protein sequence ID" value="PWV95419.1"/>
    <property type="molecule type" value="Genomic_DNA"/>
</dbReference>
<keyword evidence="2" id="KW-0813">Transport</keyword>
<dbReference type="PIRSF" id="PIRSF006603">
    <property type="entry name" value="DinF"/>
    <property type="match status" value="1"/>
</dbReference>
<evidence type="ECO:0000256" key="2">
    <source>
        <dbReference type="ARBA" id="ARBA00022448"/>
    </source>
</evidence>
<accession>A0A2V2YM36</accession>
<feature type="transmembrane region" description="Helical" evidence="7">
    <location>
        <begin position="355"/>
        <end position="372"/>
    </location>
</feature>
<evidence type="ECO:0000256" key="6">
    <source>
        <dbReference type="ARBA" id="ARBA00023136"/>
    </source>
</evidence>
<dbReference type="GO" id="GO:0042910">
    <property type="term" value="F:xenobiotic transmembrane transporter activity"/>
    <property type="evidence" value="ECO:0007669"/>
    <property type="project" value="InterPro"/>
</dbReference>
<feature type="transmembrane region" description="Helical" evidence="7">
    <location>
        <begin position="246"/>
        <end position="268"/>
    </location>
</feature>
<keyword evidence="9" id="KW-1185">Reference proteome</keyword>
<feature type="transmembrane region" description="Helical" evidence="7">
    <location>
        <begin position="195"/>
        <end position="216"/>
    </location>
</feature>
<keyword evidence="3" id="KW-1003">Cell membrane</keyword>
<dbReference type="Proteomes" id="UP000246635">
    <property type="component" value="Unassembled WGS sequence"/>
</dbReference>
<dbReference type="CDD" id="cd13134">
    <property type="entry name" value="MATE_like_8"/>
    <property type="match status" value="1"/>
</dbReference>
<evidence type="ECO:0000256" key="4">
    <source>
        <dbReference type="ARBA" id="ARBA00022692"/>
    </source>
</evidence>
<evidence type="ECO:0000256" key="7">
    <source>
        <dbReference type="SAM" id="Phobius"/>
    </source>
</evidence>
<organism evidence="8 9">
    <name type="scientific">Paenibacillus cellulosilyticus</name>
    <dbReference type="NCBI Taxonomy" id="375489"/>
    <lineage>
        <taxon>Bacteria</taxon>
        <taxon>Bacillati</taxon>
        <taxon>Bacillota</taxon>
        <taxon>Bacilli</taxon>
        <taxon>Bacillales</taxon>
        <taxon>Paenibacillaceae</taxon>
        <taxon>Paenibacillus</taxon>
    </lineage>
</organism>
<dbReference type="OrthoDB" id="9806302at2"/>
<dbReference type="InterPro" id="IPR002528">
    <property type="entry name" value="MATE_fam"/>
</dbReference>
<dbReference type="PANTHER" id="PTHR42925">
    <property type="entry name" value="MULTIDRUG AND TOXIN EFFLUX PROTEIN MATE FAMILY"/>
    <property type="match status" value="1"/>
</dbReference>
<keyword evidence="4 7" id="KW-0812">Transmembrane</keyword>
<feature type="transmembrane region" description="Helical" evidence="7">
    <location>
        <begin position="16"/>
        <end position="38"/>
    </location>
</feature>
<feature type="transmembrane region" description="Helical" evidence="7">
    <location>
        <begin position="166"/>
        <end position="189"/>
    </location>
</feature>
<dbReference type="PANTHER" id="PTHR42925:SF1">
    <property type="entry name" value="VIRULENCE FACTOR MVIN"/>
    <property type="match status" value="1"/>
</dbReference>
<feature type="transmembrane region" description="Helical" evidence="7">
    <location>
        <begin position="133"/>
        <end position="154"/>
    </location>
</feature>
<dbReference type="Pfam" id="PF01554">
    <property type="entry name" value="MatE"/>
    <property type="match status" value="2"/>
</dbReference>
<sequence>MFRKNKASSSSEESKLSIWALTWPIMIEMTLQFMLGTADTVMVSRISDDAVAVVGISTQFFNAVIVLFSLVCSGSGILIAQKLGANKKLEARQIGVMSVAITAMIGIVVSILLVSCTNLFINMLNVPTEIRSLAHTYMSIVGGGMIITALNLSFSTTVRNTGDTRSPMLIAVGMNVLHIVLNYGFIFGAFGLPKWGLYGVALSMIIARATAMLFQLRLFRHAFGERIQFREFLTFNRKLLKEVVKLGWPLSMNGASWTFSQLTIFSFIATMGAEQLATRTYLNTIESFAFLFGMSLSMGIQIRISYLYGAGRYREMYSDSYKVLVRGIVIVLVNTGIILLFRHQLLQLFTDDQRIIDSALSLLWLNLILQPGKMWNMAIGQSLNAIGDSRNVMYYTLPIMWFCAVVVSYYLAVPFEYGLLGIYIGMISDEYVRGTVSFLRWRHHKKTKFASAFRSSSAQLAEDGSTKPVSI</sequence>
<keyword evidence="6 7" id="KW-0472">Membrane</keyword>
<keyword evidence="5 7" id="KW-1133">Transmembrane helix</keyword>
<dbReference type="AlphaFoldDB" id="A0A2V2YM36"/>
<feature type="transmembrane region" description="Helical" evidence="7">
    <location>
        <begin position="288"/>
        <end position="311"/>
    </location>
</feature>
<proteinExistence type="predicted"/>
<dbReference type="RefSeq" id="WP_110046444.1">
    <property type="nucleotide sequence ID" value="NZ_CP054609.1"/>
</dbReference>
<comment type="subcellular location">
    <subcellularLocation>
        <location evidence="1">Cell membrane</location>
        <topology evidence="1">Multi-pass membrane protein</topology>
    </subcellularLocation>
</comment>
<evidence type="ECO:0000313" key="8">
    <source>
        <dbReference type="EMBL" id="PWV95419.1"/>
    </source>
</evidence>
<dbReference type="GO" id="GO:0005886">
    <property type="term" value="C:plasma membrane"/>
    <property type="evidence" value="ECO:0007669"/>
    <property type="project" value="UniProtKB-SubCell"/>
</dbReference>
<evidence type="ECO:0000256" key="1">
    <source>
        <dbReference type="ARBA" id="ARBA00004651"/>
    </source>
</evidence>
<feature type="transmembrane region" description="Helical" evidence="7">
    <location>
        <begin position="392"/>
        <end position="411"/>
    </location>
</feature>
<dbReference type="InterPro" id="IPR047135">
    <property type="entry name" value="YsiQ"/>
</dbReference>